<name>A0A2I7JV27_9RHOB</name>
<organism evidence="4 5">
    <name type="scientific">Phaeobacter inhibens</name>
    <dbReference type="NCBI Taxonomy" id="221822"/>
    <lineage>
        <taxon>Bacteria</taxon>
        <taxon>Pseudomonadati</taxon>
        <taxon>Pseudomonadota</taxon>
        <taxon>Alphaproteobacteria</taxon>
        <taxon>Rhodobacterales</taxon>
        <taxon>Roseobacteraceae</taxon>
        <taxon>Phaeobacter</taxon>
    </lineage>
</organism>
<feature type="signal peptide" evidence="1">
    <location>
        <begin position="1"/>
        <end position="28"/>
    </location>
</feature>
<keyword evidence="1" id="KW-0732">Signal</keyword>
<sequence precursor="true">MKNWHLHIAALLAAVTLLCGLPSGAAQASQSDAAVLTVAIKPADGGDLQRHEFSMEELRNLPVAQFDTRTIWTSGEQAFTGVSLAALLAHVGVAEGQSGVVVARAINDYAVEIPVSDATNGGPMVAYERNGASMSVRDKGPLWIVYPYDSDPTYRTEAVYSRSIWQLEEITVGQ</sequence>
<dbReference type="SUPFAM" id="SSF56524">
    <property type="entry name" value="Oxidoreductase molybdopterin-binding domain"/>
    <property type="match status" value="1"/>
</dbReference>
<dbReference type="EMBL" id="CP010705">
    <property type="protein sequence ID" value="AUQ94212.1"/>
    <property type="molecule type" value="Genomic_DNA"/>
</dbReference>
<protein>
    <submittedName>
        <fullName evidence="4">Oxidoreductase, molybdopterin binding protein</fullName>
    </submittedName>
</protein>
<feature type="chain" id="PRO_5014475748" evidence="1">
    <location>
        <begin position="29"/>
        <end position="174"/>
    </location>
</feature>
<dbReference type="Pfam" id="PF00174">
    <property type="entry name" value="Oxidored_molyb"/>
    <property type="match status" value="1"/>
</dbReference>
<evidence type="ECO:0000313" key="6">
    <source>
        <dbReference type="Proteomes" id="UP000236536"/>
    </source>
</evidence>
<reference evidence="4 5" key="1">
    <citation type="journal article" date="2017" name="Front. Microbiol.">
        <title>Phaeobacter piscinae sp. nov., a species of the Roseobacter group and potential aquaculture probiont.</title>
        <authorList>
            <person name="Sonnenschein E.C."/>
            <person name="Phippen C.B.W."/>
            <person name="Nielsen K.F."/>
            <person name="Mateiu R.V."/>
            <person name="Melchiorsen J."/>
            <person name="Gram L."/>
            <person name="Overmann J."/>
            <person name="Freese H.M."/>
        </authorList>
    </citation>
    <scope>NUCLEOTIDE SEQUENCE [LARGE SCALE GENOMIC DNA]</scope>
    <source>
        <strain evidence="4 5">P88</strain>
    </source>
</reference>
<evidence type="ECO:0000256" key="1">
    <source>
        <dbReference type="SAM" id="SignalP"/>
    </source>
</evidence>
<reference evidence="5 6" key="2">
    <citation type="journal article" date="2017" name="Genome Biol. Evol.">
        <title>Trajectories and Drivers of Genome Evolution in Surface-Associated Marine Phaeobacter.</title>
        <authorList>
            <person name="Freese H.M."/>
            <person name="Sikorski J."/>
            <person name="Bunk B."/>
            <person name="Scheuner C."/>
            <person name="Meier-Kolthoff J.P."/>
            <person name="Sproer C."/>
            <person name="Gram L."/>
            <person name="Overmann J."/>
        </authorList>
    </citation>
    <scope>NUCLEOTIDE SEQUENCE [LARGE SCALE GENOMIC DNA]</scope>
    <source>
        <strain evidence="3 6">P66</strain>
        <strain evidence="4 5">P88</strain>
    </source>
</reference>
<evidence type="ECO:0000313" key="3">
    <source>
        <dbReference type="EMBL" id="AUQ94212.1"/>
    </source>
</evidence>
<dbReference type="AlphaFoldDB" id="A0A2I7JV27"/>
<keyword evidence="6" id="KW-1185">Reference proteome</keyword>
<accession>A0A2I7JV27</accession>
<proteinExistence type="predicted"/>
<dbReference type="Gene3D" id="3.90.420.10">
    <property type="entry name" value="Oxidoreductase, molybdopterin-binding domain"/>
    <property type="match status" value="1"/>
</dbReference>
<gene>
    <name evidence="4" type="primary">tdaH</name>
    <name evidence="3" type="ORF">PhaeoP66_01425</name>
    <name evidence="4" type="ORF">PhaeoP88_01999</name>
</gene>
<dbReference type="Proteomes" id="UP000236536">
    <property type="component" value="Chromosome"/>
</dbReference>
<feature type="domain" description="Oxidoreductase molybdopterin-binding" evidence="2">
    <location>
        <begin position="72"/>
        <end position="147"/>
    </location>
</feature>
<reference evidence="3 6" key="3">
    <citation type="journal article" date="2017" name="Int. J. Syst. Evol. Microbiol.">
        <title>Adaptation of Surface-Associated Bacteria to the Open Ocean: A Genomically Distinct Subpopulation of Phaeobacter gallaeciensis Colonizes Pacific Mesozooplankton.</title>
        <authorList>
            <person name="Freese H.M."/>
            <person name="Methner A."/>
            <person name="Overmann J."/>
        </authorList>
    </citation>
    <scope>NUCLEOTIDE SEQUENCE [LARGE SCALE GENOMIC DNA]</scope>
    <source>
        <strain evidence="3 6">P66</strain>
    </source>
</reference>
<evidence type="ECO:0000259" key="2">
    <source>
        <dbReference type="Pfam" id="PF00174"/>
    </source>
</evidence>
<dbReference type="InterPro" id="IPR036374">
    <property type="entry name" value="OxRdtase_Mopterin-bd_sf"/>
</dbReference>
<evidence type="ECO:0000313" key="4">
    <source>
        <dbReference type="EMBL" id="AUQ99369.1"/>
    </source>
</evidence>
<dbReference type="EMBL" id="CP010725">
    <property type="protein sequence ID" value="AUQ99369.1"/>
    <property type="molecule type" value="Genomic_DNA"/>
</dbReference>
<evidence type="ECO:0000313" key="5">
    <source>
        <dbReference type="Proteomes" id="UP000236447"/>
    </source>
</evidence>
<dbReference type="InterPro" id="IPR000572">
    <property type="entry name" value="OxRdtase_Mopterin-bd_dom"/>
</dbReference>
<dbReference type="Proteomes" id="UP000236447">
    <property type="component" value="Chromosome"/>
</dbReference>